<proteinExistence type="predicted"/>
<gene>
    <name evidence="1" type="ordered locus">Fisuc_0274</name>
</gene>
<dbReference type="Proteomes" id="UP000001497">
    <property type="component" value="Chromosome"/>
</dbReference>
<evidence type="ECO:0008006" key="3">
    <source>
        <dbReference type="Google" id="ProtNLM"/>
    </source>
</evidence>
<organism evidence="1 2">
    <name type="scientific">Fibrobacter succinogenes (strain ATCC 19169 / S85)</name>
    <dbReference type="NCBI Taxonomy" id="59374"/>
    <lineage>
        <taxon>Bacteria</taxon>
        <taxon>Pseudomonadati</taxon>
        <taxon>Fibrobacterota</taxon>
        <taxon>Fibrobacteria</taxon>
        <taxon>Fibrobacterales</taxon>
        <taxon>Fibrobacteraceae</taxon>
        <taxon>Fibrobacter</taxon>
    </lineage>
</organism>
<name>A0ABN3YTF9_FIBSS</name>
<sequence>MSYEVASLWGRAKALWGRIALSKKHCFLTLFLKAPIGASPYLITPYPKSL</sequence>
<reference evidence="1" key="1">
    <citation type="submission" date="2009-10" db="EMBL/GenBank/DDBJ databases">
        <title>Complete sequence of Fibrobacter succinogenes subsp. succinogenes S85.</title>
        <authorList>
            <consortium name="US DOE Joint Genome Institute"/>
            <person name="Lucas S."/>
            <person name="Copeland A."/>
            <person name="Lapidus A."/>
            <person name="Glavina del Rio T."/>
            <person name="Tice H."/>
            <person name="Bruce D."/>
            <person name="Goodwin L."/>
            <person name="Pitluck S."/>
            <person name="Chertkov O."/>
            <person name="Detter J.C."/>
            <person name="Han C."/>
            <person name="Tapia R."/>
            <person name="Larimer F."/>
            <person name="Land M."/>
            <person name="Hauser L."/>
            <person name="Kyrpides N."/>
            <person name="Mikhailova N."/>
            <person name="Weimer P.J."/>
            <person name="Stevenson D.M."/>
            <person name="Boyum J."/>
            <person name="Brumm P.I."/>
            <person name="Mead D."/>
        </authorList>
    </citation>
    <scope>NUCLEOTIDE SEQUENCE [LARGE SCALE GENOMIC DNA]</scope>
    <source>
        <strain evidence="1">S85</strain>
    </source>
</reference>
<evidence type="ECO:0000313" key="1">
    <source>
        <dbReference type="EMBL" id="ACX73886.1"/>
    </source>
</evidence>
<evidence type="ECO:0000313" key="2">
    <source>
        <dbReference type="Proteomes" id="UP000001497"/>
    </source>
</evidence>
<accession>A0ABN3YTF9</accession>
<dbReference type="EMBL" id="CP001792">
    <property type="protein sequence ID" value="ACX73886.1"/>
    <property type="molecule type" value="Genomic_DNA"/>
</dbReference>
<keyword evidence="2" id="KW-1185">Reference proteome</keyword>
<protein>
    <recommendedName>
        <fullName evidence="3">Lipoprotein</fullName>
    </recommendedName>
</protein>